<sequence>MKNRMSNVTQEFVEFFSRITCWLWETIEKLFDIIFDFLARIIELILAVMNLIFQVICFLRDLGIESMQTFVNVFRGIVRVISNITCEEVEDFASACIVVLLWIAAFNVAKNIIKNSRIAAFLNPGNPDSNKLEELEICPAQRRTGRRMNRRYGKRPRGDPILELDD</sequence>
<name>A0A7M7IUU9_APIME</name>
<keyword evidence="2" id="KW-1133">Transmembrane helix</keyword>
<evidence type="ECO:0000256" key="2">
    <source>
        <dbReference type="SAM" id="Phobius"/>
    </source>
</evidence>
<evidence type="ECO:0000256" key="1">
    <source>
        <dbReference type="SAM" id="MobiDB-lite"/>
    </source>
</evidence>
<protein>
    <submittedName>
        <fullName evidence="5">Uncharacterized protein LOC102654078</fullName>
    </submittedName>
</protein>
<evidence type="ECO:0000313" key="4">
    <source>
        <dbReference type="Proteomes" id="UP000005203"/>
    </source>
</evidence>
<dbReference type="KEGG" id="ame:102654078"/>
<feature type="transmembrane region" description="Helical" evidence="2">
    <location>
        <begin position="37"/>
        <end position="56"/>
    </location>
</feature>
<dbReference type="EnsemblMetazoa" id="XM_016915574">
    <property type="protein sequence ID" value="XP_016771063"/>
    <property type="gene ID" value="LOC102654078"/>
</dbReference>
<proteinExistence type="predicted"/>
<evidence type="ECO:0000313" key="3">
    <source>
        <dbReference type="EnsemblMetazoa" id="XP_016771063"/>
    </source>
</evidence>
<dbReference type="OrthoDB" id="7671494at2759"/>
<gene>
    <name evidence="5" type="primary">LOC102654078</name>
</gene>
<dbReference type="AlphaFoldDB" id="A0A7M7IUU9"/>
<keyword evidence="2" id="KW-0472">Membrane</keyword>
<accession>A0A8B7KP31</accession>
<feature type="region of interest" description="Disordered" evidence="1">
    <location>
        <begin position="146"/>
        <end position="166"/>
    </location>
</feature>
<reference evidence="5" key="2">
    <citation type="submission" date="2025-04" db="UniProtKB">
        <authorList>
            <consortium name="RefSeq"/>
        </authorList>
    </citation>
    <scope>IDENTIFICATION</scope>
    <source>
        <strain evidence="5">DH4</strain>
        <tissue evidence="5">Whole body</tissue>
    </source>
</reference>
<keyword evidence="2" id="KW-0812">Transmembrane</keyword>
<accession>A0A7M7IUU9</accession>
<dbReference type="GeneID" id="102654078"/>
<evidence type="ECO:0000313" key="5">
    <source>
        <dbReference type="RefSeq" id="XP_016771063.1"/>
    </source>
</evidence>
<organism evidence="3">
    <name type="scientific">Apis mellifera</name>
    <name type="common">Honeybee</name>
    <dbReference type="NCBI Taxonomy" id="7460"/>
    <lineage>
        <taxon>Eukaryota</taxon>
        <taxon>Metazoa</taxon>
        <taxon>Ecdysozoa</taxon>
        <taxon>Arthropoda</taxon>
        <taxon>Hexapoda</taxon>
        <taxon>Insecta</taxon>
        <taxon>Pterygota</taxon>
        <taxon>Neoptera</taxon>
        <taxon>Endopterygota</taxon>
        <taxon>Hymenoptera</taxon>
        <taxon>Apocrita</taxon>
        <taxon>Aculeata</taxon>
        <taxon>Apoidea</taxon>
        <taxon>Anthophila</taxon>
        <taxon>Apidae</taxon>
        <taxon>Apis</taxon>
    </lineage>
</organism>
<dbReference type="Proteomes" id="UP000005203">
    <property type="component" value="Linkage group LG12"/>
</dbReference>
<reference evidence="3" key="1">
    <citation type="submission" date="2021-01" db="UniProtKB">
        <authorList>
            <consortium name="EnsemblMetazoa"/>
        </authorList>
    </citation>
    <scope>IDENTIFICATION</scope>
    <source>
        <strain evidence="3">DH4</strain>
    </source>
</reference>
<keyword evidence="4" id="KW-1185">Reference proteome</keyword>
<dbReference type="RefSeq" id="XP_016771063.1">
    <property type="nucleotide sequence ID" value="XM_016915574.2"/>
</dbReference>
<feature type="compositionally biased region" description="Basic residues" evidence="1">
    <location>
        <begin position="146"/>
        <end position="155"/>
    </location>
</feature>
<feature type="transmembrane region" description="Helical" evidence="2">
    <location>
        <begin position="92"/>
        <end position="109"/>
    </location>
</feature>